<dbReference type="AlphaFoldDB" id="A0A411HGK2"/>
<dbReference type="RefSeq" id="WP_129831879.1">
    <property type="nucleotide sequence ID" value="NZ_CP035704.1"/>
</dbReference>
<organism evidence="1 2">
    <name type="scientific">Pseudolysobacter antarcticus</name>
    <dbReference type="NCBI Taxonomy" id="2511995"/>
    <lineage>
        <taxon>Bacteria</taxon>
        <taxon>Pseudomonadati</taxon>
        <taxon>Pseudomonadota</taxon>
        <taxon>Gammaproteobacteria</taxon>
        <taxon>Lysobacterales</taxon>
        <taxon>Rhodanobacteraceae</taxon>
        <taxon>Pseudolysobacter</taxon>
    </lineage>
</organism>
<gene>
    <name evidence="1" type="ORF">ELE36_04085</name>
</gene>
<name>A0A411HGK2_9GAMM</name>
<protein>
    <submittedName>
        <fullName evidence="1">Uncharacterized protein</fullName>
    </submittedName>
</protein>
<dbReference type="KEGG" id="xbc:ELE36_04085"/>
<evidence type="ECO:0000313" key="1">
    <source>
        <dbReference type="EMBL" id="QBB69622.1"/>
    </source>
</evidence>
<proteinExistence type="predicted"/>
<sequence>MQFRFLALGGVLGLIGGLAHASSFPLYLQEEDVPTINNYATGSNLFTLTVSQPVLCANTGPAAAGGQNGGLINPVYSNFVFGPYTVPQSGVPVQTPSVGLTNVQYKTSLTPATYVLQADSSLGTPPLVCYVTDANGVRKPTSDIFVDNFDHDYTVGATPDIYDSSVTVTVEATPPPGYYKFYVDIKIPTPAQSANFVLRDGYNTRVFNNTGGGWCQAGSTTDTLCPVSTTLGDINFTQTLNSSSLPTQIRFIVFRQYNIGITPNPGELLALAALFSPSNIAEIPLGNNVGAAVAPTPQ</sequence>
<keyword evidence="2" id="KW-1185">Reference proteome</keyword>
<reference evidence="1 2" key="1">
    <citation type="submission" date="2019-01" db="EMBL/GenBank/DDBJ databases">
        <title>Pseudolysobacter antarctica gen. nov., sp. nov., isolated from Fildes Peninsula, Antarctica.</title>
        <authorList>
            <person name="Wei Z."/>
            <person name="Peng F."/>
        </authorList>
    </citation>
    <scope>NUCLEOTIDE SEQUENCE [LARGE SCALE GENOMIC DNA]</scope>
    <source>
        <strain evidence="1 2">AQ6-296</strain>
    </source>
</reference>
<dbReference type="Proteomes" id="UP000291562">
    <property type="component" value="Chromosome"/>
</dbReference>
<evidence type="ECO:0000313" key="2">
    <source>
        <dbReference type="Proteomes" id="UP000291562"/>
    </source>
</evidence>
<accession>A0A411HGK2</accession>
<dbReference type="EMBL" id="CP035704">
    <property type="protein sequence ID" value="QBB69622.1"/>
    <property type="molecule type" value="Genomic_DNA"/>
</dbReference>